<name>A0A915KNB2_ROMCU</name>
<keyword evidence="1" id="KW-1185">Reference proteome</keyword>
<dbReference type="AlphaFoldDB" id="A0A915KNB2"/>
<dbReference type="WBParaSite" id="nRc.2.0.1.t40332-RA">
    <property type="protein sequence ID" value="nRc.2.0.1.t40332-RA"/>
    <property type="gene ID" value="nRc.2.0.1.g40332"/>
</dbReference>
<protein>
    <submittedName>
        <fullName evidence="2">Uncharacterized protein</fullName>
    </submittedName>
</protein>
<proteinExistence type="predicted"/>
<sequence>MENYGQATFIQKKYKGTDFLKCKNRSVRLADGSTTDCYQGRNCDKLGDEKGRTKVRACKLREFVIS</sequence>
<dbReference type="Proteomes" id="UP000887565">
    <property type="component" value="Unplaced"/>
</dbReference>
<accession>A0A915KNB2</accession>
<evidence type="ECO:0000313" key="2">
    <source>
        <dbReference type="WBParaSite" id="nRc.2.0.1.t40332-RA"/>
    </source>
</evidence>
<organism evidence="1 2">
    <name type="scientific">Romanomermis culicivorax</name>
    <name type="common">Nematode worm</name>
    <dbReference type="NCBI Taxonomy" id="13658"/>
    <lineage>
        <taxon>Eukaryota</taxon>
        <taxon>Metazoa</taxon>
        <taxon>Ecdysozoa</taxon>
        <taxon>Nematoda</taxon>
        <taxon>Enoplea</taxon>
        <taxon>Dorylaimia</taxon>
        <taxon>Mermithida</taxon>
        <taxon>Mermithoidea</taxon>
        <taxon>Mermithidae</taxon>
        <taxon>Romanomermis</taxon>
    </lineage>
</organism>
<evidence type="ECO:0000313" key="1">
    <source>
        <dbReference type="Proteomes" id="UP000887565"/>
    </source>
</evidence>
<reference evidence="2" key="1">
    <citation type="submission" date="2022-11" db="UniProtKB">
        <authorList>
            <consortium name="WormBaseParasite"/>
        </authorList>
    </citation>
    <scope>IDENTIFICATION</scope>
</reference>